<organism evidence="5 6">
    <name type="scientific">Shinella lacus</name>
    <dbReference type="NCBI Taxonomy" id="2654216"/>
    <lineage>
        <taxon>Bacteria</taxon>
        <taxon>Pseudomonadati</taxon>
        <taxon>Pseudomonadota</taxon>
        <taxon>Alphaproteobacteria</taxon>
        <taxon>Hyphomicrobiales</taxon>
        <taxon>Rhizobiaceae</taxon>
        <taxon>Shinella</taxon>
    </lineage>
</organism>
<dbReference type="Gene3D" id="1.20.120.530">
    <property type="entry name" value="GntR ligand-binding domain-like"/>
    <property type="match status" value="1"/>
</dbReference>
<sequence>MSDAGQPFGETVYQSLRADIIMGRLKPGQKLKLEGLRDGYNAGTSTLREALSRLAADGFVRAEGQRGFEVAPISEAGLREIAALRLLLEEHALARSFEAGTLDWEAGVIAAHHKLDSHEERLEAGDTSDINAWRRSDWSFHQMLISACGSRVLMQTHADIFDKYLRYQMIALAFRPSASRPEHRALKEAALNRDVETAIQLLRYHINAGVEHALSVGPLNNGAR</sequence>
<dbReference type="SMART" id="SM00345">
    <property type="entry name" value="HTH_GNTR"/>
    <property type="match status" value="1"/>
</dbReference>
<dbReference type="SUPFAM" id="SSF48008">
    <property type="entry name" value="GntR ligand-binding domain-like"/>
    <property type="match status" value="1"/>
</dbReference>
<evidence type="ECO:0000259" key="4">
    <source>
        <dbReference type="PROSITE" id="PS50949"/>
    </source>
</evidence>
<dbReference type="Pfam" id="PF07729">
    <property type="entry name" value="FCD"/>
    <property type="match status" value="1"/>
</dbReference>
<accession>A0ABT1RIH2</accession>
<dbReference type="Proteomes" id="UP000996601">
    <property type="component" value="Unassembled WGS sequence"/>
</dbReference>
<dbReference type="SUPFAM" id="SSF46785">
    <property type="entry name" value="Winged helix' DNA-binding domain"/>
    <property type="match status" value="1"/>
</dbReference>
<evidence type="ECO:0000256" key="2">
    <source>
        <dbReference type="ARBA" id="ARBA00023125"/>
    </source>
</evidence>
<name>A0ABT1RIH2_9HYPH</name>
<protein>
    <submittedName>
        <fullName evidence="5">GntR family transcriptional regulator</fullName>
    </submittedName>
</protein>
<dbReference type="EMBL" id="WHSB02000028">
    <property type="protein sequence ID" value="MCQ4634967.1"/>
    <property type="molecule type" value="Genomic_DNA"/>
</dbReference>
<keyword evidence="6" id="KW-1185">Reference proteome</keyword>
<dbReference type="InterPro" id="IPR036388">
    <property type="entry name" value="WH-like_DNA-bd_sf"/>
</dbReference>
<evidence type="ECO:0000313" key="5">
    <source>
        <dbReference type="EMBL" id="MCQ4634967.1"/>
    </source>
</evidence>
<dbReference type="Gene3D" id="1.10.10.10">
    <property type="entry name" value="Winged helix-like DNA-binding domain superfamily/Winged helix DNA-binding domain"/>
    <property type="match status" value="1"/>
</dbReference>
<dbReference type="InterPro" id="IPR000524">
    <property type="entry name" value="Tscrpt_reg_HTH_GntR"/>
</dbReference>
<keyword evidence="2" id="KW-0238">DNA-binding</keyword>
<gene>
    <name evidence="5" type="ORF">GB927_033420</name>
</gene>
<dbReference type="InterPro" id="IPR008920">
    <property type="entry name" value="TF_FadR/GntR_C"/>
</dbReference>
<evidence type="ECO:0000256" key="1">
    <source>
        <dbReference type="ARBA" id="ARBA00023015"/>
    </source>
</evidence>
<reference evidence="5" key="1">
    <citation type="submission" date="2021-07" db="EMBL/GenBank/DDBJ databases">
        <title>Shinella sp. nov., a novel member of the genus Shinella from water.</title>
        <authorList>
            <person name="Deng Y."/>
        </authorList>
    </citation>
    <scope>NUCLEOTIDE SEQUENCE</scope>
    <source>
        <strain evidence="5">CPCC 100929</strain>
    </source>
</reference>
<proteinExistence type="predicted"/>
<dbReference type="InterPro" id="IPR011711">
    <property type="entry name" value="GntR_C"/>
</dbReference>
<keyword evidence="3" id="KW-0804">Transcription</keyword>
<comment type="caution">
    <text evidence="5">The sequence shown here is derived from an EMBL/GenBank/DDBJ whole genome shotgun (WGS) entry which is preliminary data.</text>
</comment>
<dbReference type="InterPro" id="IPR036390">
    <property type="entry name" value="WH_DNA-bd_sf"/>
</dbReference>
<dbReference type="PANTHER" id="PTHR43537:SF20">
    <property type="entry name" value="HTH-TYPE TRANSCRIPTIONAL REPRESSOR GLAR"/>
    <property type="match status" value="1"/>
</dbReference>
<dbReference type="Pfam" id="PF00392">
    <property type="entry name" value="GntR"/>
    <property type="match status" value="1"/>
</dbReference>
<dbReference type="SMART" id="SM00895">
    <property type="entry name" value="FCD"/>
    <property type="match status" value="1"/>
</dbReference>
<dbReference type="PROSITE" id="PS50949">
    <property type="entry name" value="HTH_GNTR"/>
    <property type="match status" value="1"/>
</dbReference>
<keyword evidence="1" id="KW-0805">Transcription regulation</keyword>
<dbReference type="PANTHER" id="PTHR43537">
    <property type="entry name" value="TRANSCRIPTIONAL REGULATOR, GNTR FAMILY"/>
    <property type="match status" value="1"/>
</dbReference>
<evidence type="ECO:0000256" key="3">
    <source>
        <dbReference type="ARBA" id="ARBA00023163"/>
    </source>
</evidence>
<feature type="domain" description="HTH gntR-type" evidence="4">
    <location>
        <begin position="6"/>
        <end position="73"/>
    </location>
</feature>
<evidence type="ECO:0000313" key="6">
    <source>
        <dbReference type="Proteomes" id="UP000996601"/>
    </source>
</evidence>